<dbReference type="PROSITE" id="PS00108">
    <property type="entry name" value="PROTEIN_KINASE_ST"/>
    <property type="match status" value="1"/>
</dbReference>
<proteinExistence type="predicted"/>
<protein>
    <recommendedName>
        <fullName evidence="1">Protein kinase domain-containing protein</fullName>
    </recommendedName>
</protein>
<gene>
    <name evidence="2" type="ORF">RIMI_LOCUS11065913</name>
</gene>
<evidence type="ECO:0000313" key="2">
    <source>
        <dbReference type="EMBL" id="CAJ0945929.1"/>
    </source>
</evidence>
<dbReference type="PANTHER" id="PTHR24359:SF0">
    <property type="entry name" value="SERINE_THREONINE-PROTEIN KINASE SBK1"/>
    <property type="match status" value="1"/>
</dbReference>
<dbReference type="InterPro" id="IPR000719">
    <property type="entry name" value="Prot_kinase_dom"/>
</dbReference>
<evidence type="ECO:0000313" key="3">
    <source>
        <dbReference type="Proteomes" id="UP001176940"/>
    </source>
</evidence>
<name>A0ABN9LMQ0_9NEOB</name>
<evidence type="ECO:0000259" key="1">
    <source>
        <dbReference type="PROSITE" id="PS50011"/>
    </source>
</evidence>
<dbReference type="InterPro" id="IPR011009">
    <property type="entry name" value="Kinase-like_dom_sf"/>
</dbReference>
<dbReference type="Pfam" id="PF00069">
    <property type="entry name" value="Pkinase"/>
    <property type="match status" value="1"/>
</dbReference>
<dbReference type="InterPro" id="IPR008271">
    <property type="entry name" value="Ser/Thr_kinase_AS"/>
</dbReference>
<dbReference type="Proteomes" id="UP001176940">
    <property type="component" value="Unassembled WGS sequence"/>
</dbReference>
<dbReference type="Gene3D" id="1.10.510.10">
    <property type="entry name" value="Transferase(Phosphotransferase) domain 1"/>
    <property type="match status" value="1"/>
</dbReference>
<dbReference type="SMART" id="SM00220">
    <property type="entry name" value="S_TKc"/>
    <property type="match status" value="1"/>
</dbReference>
<dbReference type="PROSITE" id="PS50011">
    <property type="entry name" value="PROTEIN_KINASE_DOM"/>
    <property type="match status" value="1"/>
</dbReference>
<dbReference type="EMBL" id="CAUEEQ010024595">
    <property type="protein sequence ID" value="CAJ0945929.1"/>
    <property type="molecule type" value="Genomic_DNA"/>
</dbReference>
<keyword evidence="3" id="KW-1185">Reference proteome</keyword>
<sequence length="377" mass="43563">MTVRFVTFQRYPYDIAVSDTQQRSGILLRIVRRSRSFGTFFRRWISRCHRWIGNKVALKLMKKTRTKHENFLNELCMSIHLSGNEGIIFTHPIYVDSDDFYVLTQDLAPAGTLHSLIEPGVGIPEVKVKRCALQLARALEYMHDQRLVHRDVKPDNVLLMDQDCFHVKLSDFGLTKAIGTLVTSMSFIIPFMSPELCQLRRHEALVLRPSIDTWAFGVLLFIAFTGYIPWERAVEDDHLFQEFIYWQRFENYTVPPGHWTKFSVNAHEFFHCLLSEDPTSRSSVNIVMNFLYFPWGEDHVSDNSHEIVVDNVDMEHLETEIIIIEGEDEYIVVENRGDVECIITGDASEEAISRSSDVLLIMSDNANLDLGSEIEIL</sequence>
<comment type="caution">
    <text evidence="2">The sequence shown here is derived from an EMBL/GenBank/DDBJ whole genome shotgun (WGS) entry which is preliminary data.</text>
</comment>
<reference evidence="2" key="1">
    <citation type="submission" date="2023-07" db="EMBL/GenBank/DDBJ databases">
        <authorList>
            <person name="Stuckert A."/>
        </authorList>
    </citation>
    <scope>NUCLEOTIDE SEQUENCE</scope>
</reference>
<organism evidence="2 3">
    <name type="scientific">Ranitomeya imitator</name>
    <name type="common">mimic poison frog</name>
    <dbReference type="NCBI Taxonomy" id="111125"/>
    <lineage>
        <taxon>Eukaryota</taxon>
        <taxon>Metazoa</taxon>
        <taxon>Chordata</taxon>
        <taxon>Craniata</taxon>
        <taxon>Vertebrata</taxon>
        <taxon>Euteleostomi</taxon>
        <taxon>Amphibia</taxon>
        <taxon>Batrachia</taxon>
        <taxon>Anura</taxon>
        <taxon>Neobatrachia</taxon>
        <taxon>Hyloidea</taxon>
        <taxon>Dendrobatidae</taxon>
        <taxon>Dendrobatinae</taxon>
        <taxon>Ranitomeya</taxon>
    </lineage>
</organism>
<dbReference type="PANTHER" id="PTHR24359">
    <property type="entry name" value="SERINE/THREONINE-PROTEIN KINASE SBK1"/>
    <property type="match status" value="1"/>
</dbReference>
<dbReference type="SUPFAM" id="SSF56112">
    <property type="entry name" value="Protein kinase-like (PK-like)"/>
    <property type="match status" value="1"/>
</dbReference>
<accession>A0ABN9LMQ0</accession>
<feature type="domain" description="Protein kinase" evidence="1">
    <location>
        <begin position="26"/>
        <end position="293"/>
    </location>
</feature>